<name>A0A7W3YFR4_9GAMM</name>
<reference evidence="2 3" key="1">
    <citation type="submission" date="2020-07" db="EMBL/GenBank/DDBJ databases">
        <authorList>
            <person name="Xu S."/>
            <person name="Li A."/>
        </authorList>
    </citation>
    <scope>NUCLEOTIDE SEQUENCE [LARGE SCALE GENOMIC DNA]</scope>
    <source>
        <strain evidence="2 3">SG-8</strain>
    </source>
</reference>
<keyword evidence="3" id="KW-1185">Reference proteome</keyword>
<proteinExistence type="predicted"/>
<organism evidence="2 3">
    <name type="scientific">Marilutibacter penaei</name>
    <dbReference type="NCBI Taxonomy" id="2759900"/>
    <lineage>
        <taxon>Bacteria</taxon>
        <taxon>Pseudomonadati</taxon>
        <taxon>Pseudomonadota</taxon>
        <taxon>Gammaproteobacteria</taxon>
        <taxon>Lysobacterales</taxon>
        <taxon>Lysobacteraceae</taxon>
        <taxon>Marilutibacter</taxon>
    </lineage>
</organism>
<keyword evidence="1" id="KW-1133">Transmembrane helix</keyword>
<evidence type="ECO:0000256" key="1">
    <source>
        <dbReference type="SAM" id="Phobius"/>
    </source>
</evidence>
<feature type="transmembrane region" description="Helical" evidence="1">
    <location>
        <begin position="83"/>
        <end position="106"/>
    </location>
</feature>
<gene>
    <name evidence="2" type="ORF">H4F99_14335</name>
</gene>
<accession>A0A7W3YFR4</accession>
<dbReference type="EMBL" id="JACHTE010000014">
    <property type="protein sequence ID" value="MBB1089655.1"/>
    <property type="molecule type" value="Genomic_DNA"/>
</dbReference>
<evidence type="ECO:0000313" key="2">
    <source>
        <dbReference type="EMBL" id="MBB1089655.1"/>
    </source>
</evidence>
<protein>
    <submittedName>
        <fullName evidence="2">Uncharacterized protein</fullName>
    </submittedName>
</protein>
<sequence>MESRTNPSGSLILIALGVGLSAIPALACSLVSASFRDTFASFGAEISGLTYVVLNYHMMLWLIPLAVACAAKISKPHLRGRRTLALGLVSLMVLLPVCAVAMYLPIYKLGAAVG</sequence>
<comment type="caution">
    <text evidence="2">The sequence shown here is derived from an EMBL/GenBank/DDBJ whole genome shotgun (WGS) entry which is preliminary data.</text>
</comment>
<dbReference type="Proteomes" id="UP000552587">
    <property type="component" value="Unassembled WGS sequence"/>
</dbReference>
<keyword evidence="1" id="KW-0812">Transmembrane</keyword>
<feature type="transmembrane region" description="Helical" evidence="1">
    <location>
        <begin position="51"/>
        <end position="71"/>
    </location>
</feature>
<evidence type="ECO:0000313" key="3">
    <source>
        <dbReference type="Proteomes" id="UP000552587"/>
    </source>
</evidence>
<dbReference type="AlphaFoldDB" id="A0A7W3YFR4"/>
<keyword evidence="1" id="KW-0472">Membrane</keyword>